<gene>
    <name evidence="1" type="ORF">AAFF_G00171810</name>
</gene>
<keyword evidence="2" id="KW-1185">Reference proteome</keyword>
<reference evidence="1" key="1">
    <citation type="journal article" date="2023" name="Science">
        <title>Genome structures resolve the early diversification of teleost fishes.</title>
        <authorList>
            <person name="Parey E."/>
            <person name="Louis A."/>
            <person name="Montfort J."/>
            <person name="Bouchez O."/>
            <person name="Roques C."/>
            <person name="Iampietro C."/>
            <person name="Lluch J."/>
            <person name="Castinel A."/>
            <person name="Donnadieu C."/>
            <person name="Desvignes T."/>
            <person name="Floi Bucao C."/>
            <person name="Jouanno E."/>
            <person name="Wen M."/>
            <person name="Mejri S."/>
            <person name="Dirks R."/>
            <person name="Jansen H."/>
            <person name="Henkel C."/>
            <person name="Chen W.J."/>
            <person name="Zahm M."/>
            <person name="Cabau C."/>
            <person name="Klopp C."/>
            <person name="Thompson A.W."/>
            <person name="Robinson-Rechavi M."/>
            <person name="Braasch I."/>
            <person name="Lecointre G."/>
            <person name="Bobe J."/>
            <person name="Postlethwait J.H."/>
            <person name="Berthelot C."/>
            <person name="Roest Crollius H."/>
            <person name="Guiguen Y."/>
        </authorList>
    </citation>
    <scope>NUCLEOTIDE SEQUENCE</scope>
    <source>
        <strain evidence="1">NC1722</strain>
    </source>
</reference>
<accession>A0AAD7SYU7</accession>
<organism evidence="1 2">
    <name type="scientific">Aldrovandia affinis</name>
    <dbReference type="NCBI Taxonomy" id="143900"/>
    <lineage>
        <taxon>Eukaryota</taxon>
        <taxon>Metazoa</taxon>
        <taxon>Chordata</taxon>
        <taxon>Craniata</taxon>
        <taxon>Vertebrata</taxon>
        <taxon>Euteleostomi</taxon>
        <taxon>Actinopterygii</taxon>
        <taxon>Neopterygii</taxon>
        <taxon>Teleostei</taxon>
        <taxon>Notacanthiformes</taxon>
        <taxon>Halosauridae</taxon>
        <taxon>Aldrovandia</taxon>
    </lineage>
</organism>
<sequence>MGRSEDKSRHFQNAFLQPCRQHQALRHRAAVRETYRDLERRTKGDGYSSLPVQCLRSEPSALSHACSHSSLEFTKHRAGDGKWRG</sequence>
<dbReference type="AlphaFoldDB" id="A0AAD7SYU7"/>
<evidence type="ECO:0000313" key="1">
    <source>
        <dbReference type="EMBL" id="KAJ8411175.1"/>
    </source>
</evidence>
<protein>
    <submittedName>
        <fullName evidence="1">Uncharacterized protein</fullName>
    </submittedName>
</protein>
<name>A0AAD7SYU7_9TELE</name>
<evidence type="ECO:0000313" key="2">
    <source>
        <dbReference type="Proteomes" id="UP001221898"/>
    </source>
</evidence>
<proteinExistence type="predicted"/>
<dbReference type="Proteomes" id="UP001221898">
    <property type="component" value="Unassembled WGS sequence"/>
</dbReference>
<comment type="caution">
    <text evidence="1">The sequence shown here is derived from an EMBL/GenBank/DDBJ whole genome shotgun (WGS) entry which is preliminary data.</text>
</comment>
<dbReference type="EMBL" id="JAINUG010000023">
    <property type="protein sequence ID" value="KAJ8411175.1"/>
    <property type="molecule type" value="Genomic_DNA"/>
</dbReference>